<accession>A0A6G1D7W5</accession>
<feature type="non-terminal residue" evidence="2">
    <location>
        <position position="1"/>
    </location>
</feature>
<evidence type="ECO:0000256" key="1">
    <source>
        <dbReference type="SAM" id="MobiDB-lite"/>
    </source>
</evidence>
<evidence type="ECO:0000313" key="3">
    <source>
        <dbReference type="Proteomes" id="UP000479710"/>
    </source>
</evidence>
<name>A0A6G1D7W5_9ORYZ</name>
<feature type="compositionally biased region" description="Basic and acidic residues" evidence="1">
    <location>
        <begin position="1"/>
        <end position="27"/>
    </location>
</feature>
<dbReference type="Proteomes" id="UP000479710">
    <property type="component" value="Unassembled WGS sequence"/>
</dbReference>
<comment type="caution">
    <text evidence="2">The sequence shown here is derived from an EMBL/GenBank/DDBJ whole genome shotgun (WGS) entry which is preliminary data.</text>
</comment>
<protein>
    <submittedName>
        <fullName evidence="2">Uncharacterized protein</fullName>
    </submittedName>
</protein>
<reference evidence="2 3" key="1">
    <citation type="submission" date="2019-11" db="EMBL/GenBank/DDBJ databases">
        <title>Whole genome sequence of Oryza granulata.</title>
        <authorList>
            <person name="Li W."/>
        </authorList>
    </citation>
    <scope>NUCLEOTIDE SEQUENCE [LARGE SCALE GENOMIC DNA]</scope>
    <source>
        <strain evidence="3">cv. Menghai</strain>
        <tissue evidence="2">Leaf</tissue>
    </source>
</reference>
<sequence>GNVREVEETESTRFGRELRAREARESGGDVGVVAAASEDGGGRRARQWGPVPPVGERMSRRPACAAGQMRPEVGQVGAAAGREILAGGGPTEGMTLATAREIKGERRAARAAHGFLRA</sequence>
<dbReference type="AlphaFoldDB" id="A0A6G1D7W5"/>
<keyword evidence="3" id="KW-1185">Reference proteome</keyword>
<organism evidence="2 3">
    <name type="scientific">Oryza meyeriana var. granulata</name>
    <dbReference type="NCBI Taxonomy" id="110450"/>
    <lineage>
        <taxon>Eukaryota</taxon>
        <taxon>Viridiplantae</taxon>
        <taxon>Streptophyta</taxon>
        <taxon>Embryophyta</taxon>
        <taxon>Tracheophyta</taxon>
        <taxon>Spermatophyta</taxon>
        <taxon>Magnoliopsida</taxon>
        <taxon>Liliopsida</taxon>
        <taxon>Poales</taxon>
        <taxon>Poaceae</taxon>
        <taxon>BOP clade</taxon>
        <taxon>Oryzoideae</taxon>
        <taxon>Oryzeae</taxon>
        <taxon>Oryzinae</taxon>
        <taxon>Oryza</taxon>
        <taxon>Oryza meyeriana</taxon>
    </lineage>
</organism>
<feature type="region of interest" description="Disordered" evidence="1">
    <location>
        <begin position="1"/>
        <end position="69"/>
    </location>
</feature>
<gene>
    <name evidence="2" type="ORF">E2562_022267</name>
</gene>
<proteinExistence type="predicted"/>
<evidence type="ECO:0000313" key="2">
    <source>
        <dbReference type="EMBL" id="KAF0907863.1"/>
    </source>
</evidence>
<dbReference type="EMBL" id="SPHZ02000007">
    <property type="protein sequence ID" value="KAF0907863.1"/>
    <property type="molecule type" value="Genomic_DNA"/>
</dbReference>